<evidence type="ECO:0000259" key="2">
    <source>
        <dbReference type="Pfam" id="PF04069"/>
    </source>
</evidence>
<proteinExistence type="predicted"/>
<keyword evidence="4" id="KW-1185">Reference proteome</keyword>
<dbReference type="PROSITE" id="PS51257">
    <property type="entry name" value="PROKAR_LIPOPROTEIN"/>
    <property type="match status" value="1"/>
</dbReference>
<feature type="chain" id="PRO_5046608558" evidence="1">
    <location>
        <begin position="24"/>
        <end position="307"/>
    </location>
</feature>
<dbReference type="EMBL" id="BAAAPB010000004">
    <property type="protein sequence ID" value="GAA1971884.1"/>
    <property type="molecule type" value="Genomic_DNA"/>
</dbReference>
<accession>A0ABN2RN02</accession>
<evidence type="ECO:0000256" key="1">
    <source>
        <dbReference type="SAM" id="SignalP"/>
    </source>
</evidence>
<organism evidence="3 4">
    <name type="scientific">Nocardioides panacihumi</name>
    <dbReference type="NCBI Taxonomy" id="400774"/>
    <lineage>
        <taxon>Bacteria</taxon>
        <taxon>Bacillati</taxon>
        <taxon>Actinomycetota</taxon>
        <taxon>Actinomycetes</taxon>
        <taxon>Propionibacteriales</taxon>
        <taxon>Nocardioidaceae</taxon>
        <taxon>Nocardioides</taxon>
    </lineage>
</organism>
<gene>
    <name evidence="3" type="ORF">GCM10009798_36140</name>
</gene>
<protein>
    <submittedName>
        <fullName evidence="3">ABC transporter substrate-binding protein</fullName>
    </submittedName>
</protein>
<dbReference type="CDD" id="cd13606">
    <property type="entry name" value="PBP2_ProX_like"/>
    <property type="match status" value="1"/>
</dbReference>
<feature type="domain" description="ABC-type glycine betaine transport system substrate-binding" evidence="2">
    <location>
        <begin position="41"/>
        <end position="303"/>
    </location>
</feature>
<reference evidence="3 4" key="1">
    <citation type="journal article" date="2019" name="Int. J. Syst. Evol. Microbiol.">
        <title>The Global Catalogue of Microorganisms (GCM) 10K type strain sequencing project: providing services to taxonomists for standard genome sequencing and annotation.</title>
        <authorList>
            <consortium name="The Broad Institute Genomics Platform"/>
            <consortium name="The Broad Institute Genome Sequencing Center for Infectious Disease"/>
            <person name="Wu L."/>
            <person name="Ma J."/>
        </authorList>
    </citation>
    <scope>NUCLEOTIDE SEQUENCE [LARGE SCALE GENOMIC DNA]</scope>
    <source>
        <strain evidence="3 4">JCM 15309</strain>
    </source>
</reference>
<comment type="caution">
    <text evidence="3">The sequence shown here is derived from an EMBL/GenBank/DDBJ whole genome shotgun (WGS) entry which is preliminary data.</text>
</comment>
<dbReference type="Gene3D" id="3.40.190.120">
    <property type="entry name" value="Osmoprotection protein (prox), domain 2"/>
    <property type="match status" value="1"/>
</dbReference>
<evidence type="ECO:0000313" key="3">
    <source>
        <dbReference type="EMBL" id="GAA1971884.1"/>
    </source>
</evidence>
<dbReference type="Proteomes" id="UP001500571">
    <property type="component" value="Unassembled WGS sequence"/>
</dbReference>
<dbReference type="Pfam" id="PF04069">
    <property type="entry name" value="OpuAC"/>
    <property type="match status" value="1"/>
</dbReference>
<evidence type="ECO:0000313" key="4">
    <source>
        <dbReference type="Proteomes" id="UP001500571"/>
    </source>
</evidence>
<feature type="signal peptide" evidence="1">
    <location>
        <begin position="1"/>
        <end position="23"/>
    </location>
</feature>
<dbReference type="SUPFAM" id="SSF53850">
    <property type="entry name" value="Periplasmic binding protein-like II"/>
    <property type="match status" value="1"/>
</dbReference>
<dbReference type="RefSeq" id="WP_344047252.1">
    <property type="nucleotide sequence ID" value="NZ_BAAAPB010000004.1"/>
</dbReference>
<dbReference type="Gene3D" id="3.40.190.10">
    <property type="entry name" value="Periplasmic binding protein-like II"/>
    <property type="match status" value="1"/>
</dbReference>
<keyword evidence="1" id="KW-0732">Signal</keyword>
<dbReference type="InterPro" id="IPR007210">
    <property type="entry name" value="ABC_Gly_betaine_transp_sub-bd"/>
</dbReference>
<name>A0ABN2RN02_9ACTN</name>
<sequence length="307" mass="31356">MKLTRTLGGLTAAVLALSLAACGGSDPTKSSSGSGGSGSSKSIVVGSAAFGESEILAEIYAQALSAKGIDASTKLDIGAREAYIGAIKDGTIGLVPEYTGNLLTYFDPNATATSPTDVNAALGKAVPSGLKVLDPAPGEDKDSLNVTSDFAQKNGLTSIADLAKVKGLKLAANPEFKTRAYGIPGLEKFYGIKDISFTPINDGGGPATLKALTSGQVDVADIYSTTPSITANNLVTLEDPKSMIAAQNVVPLIRDDADSDKVTQVLNSVSTKLTTDALLELNTAFAADSKPTAKQVASDWLKKNGLA</sequence>